<feature type="transmembrane region" description="Helical" evidence="4">
    <location>
        <begin position="209"/>
        <end position="229"/>
    </location>
</feature>
<dbReference type="Gene3D" id="3.40.50.300">
    <property type="entry name" value="P-loop containing nucleotide triphosphate hydrolases"/>
    <property type="match status" value="1"/>
</dbReference>
<proteinExistence type="predicted"/>
<dbReference type="SMART" id="SM00534">
    <property type="entry name" value="MUTSac"/>
    <property type="match status" value="1"/>
</dbReference>
<keyword evidence="3" id="KW-0238">DNA-binding</keyword>
<dbReference type="InterPro" id="IPR027417">
    <property type="entry name" value="P-loop_NTPase"/>
</dbReference>
<dbReference type="InterPro" id="IPR045076">
    <property type="entry name" value="MutS"/>
</dbReference>
<evidence type="ECO:0000256" key="2">
    <source>
        <dbReference type="ARBA" id="ARBA00022840"/>
    </source>
</evidence>
<dbReference type="PANTHER" id="PTHR11361">
    <property type="entry name" value="DNA MISMATCH REPAIR PROTEIN MUTS FAMILY MEMBER"/>
    <property type="match status" value="1"/>
</dbReference>
<protein>
    <submittedName>
        <fullName evidence="6">DNA mismatch repair protein MutS</fullName>
    </submittedName>
</protein>
<keyword evidence="2" id="KW-0067">ATP-binding</keyword>
<dbReference type="SUPFAM" id="SSF52540">
    <property type="entry name" value="P-loop containing nucleoside triphosphate hydrolases"/>
    <property type="match status" value="1"/>
</dbReference>
<keyword evidence="4" id="KW-0472">Membrane</keyword>
<keyword evidence="4" id="KW-1133">Transmembrane helix</keyword>
<evidence type="ECO:0000313" key="7">
    <source>
        <dbReference type="Proteomes" id="UP001597526"/>
    </source>
</evidence>
<dbReference type="Proteomes" id="UP001597526">
    <property type="component" value="Unassembled WGS sequence"/>
</dbReference>
<keyword evidence="1" id="KW-0547">Nucleotide-binding</keyword>
<evidence type="ECO:0000313" key="6">
    <source>
        <dbReference type="EMBL" id="MFD2587098.1"/>
    </source>
</evidence>
<evidence type="ECO:0000259" key="5">
    <source>
        <dbReference type="SMART" id="SM00534"/>
    </source>
</evidence>
<gene>
    <name evidence="6" type="ORF">ACFSQJ_09160</name>
</gene>
<evidence type="ECO:0000256" key="4">
    <source>
        <dbReference type="SAM" id="Phobius"/>
    </source>
</evidence>
<keyword evidence="4" id="KW-0812">Transmembrane</keyword>
<dbReference type="RefSeq" id="WP_377766658.1">
    <property type="nucleotide sequence ID" value="NZ_JBHULB010000011.1"/>
</dbReference>
<evidence type="ECO:0000256" key="3">
    <source>
        <dbReference type="ARBA" id="ARBA00023125"/>
    </source>
</evidence>
<evidence type="ECO:0000256" key="1">
    <source>
        <dbReference type="ARBA" id="ARBA00022741"/>
    </source>
</evidence>
<name>A0ABW5MWH7_9FLAO</name>
<comment type="caution">
    <text evidence="6">The sequence shown here is derived from an EMBL/GenBank/DDBJ whole genome shotgun (WGS) entry which is preliminary data.</text>
</comment>
<feature type="transmembrane region" description="Helical" evidence="4">
    <location>
        <begin position="26"/>
        <end position="47"/>
    </location>
</feature>
<feature type="transmembrane region" description="Helical" evidence="4">
    <location>
        <begin position="235"/>
        <end position="254"/>
    </location>
</feature>
<keyword evidence="7" id="KW-1185">Reference proteome</keyword>
<reference evidence="7" key="1">
    <citation type="journal article" date="2019" name="Int. J. Syst. Evol. Microbiol.">
        <title>The Global Catalogue of Microorganisms (GCM) 10K type strain sequencing project: providing services to taxonomists for standard genome sequencing and annotation.</title>
        <authorList>
            <consortium name="The Broad Institute Genomics Platform"/>
            <consortium name="The Broad Institute Genome Sequencing Center for Infectious Disease"/>
            <person name="Wu L."/>
            <person name="Ma J."/>
        </authorList>
    </citation>
    <scope>NUCLEOTIDE SEQUENCE [LARGE SCALE GENOMIC DNA]</scope>
    <source>
        <strain evidence="7">KCTC 52368</strain>
    </source>
</reference>
<feature type="transmembrane region" description="Helical" evidence="4">
    <location>
        <begin position="53"/>
        <end position="73"/>
    </location>
</feature>
<accession>A0ABW5MWH7</accession>
<dbReference type="Pfam" id="PF00488">
    <property type="entry name" value="MutS_V"/>
    <property type="match status" value="1"/>
</dbReference>
<dbReference type="EMBL" id="JBHULB010000011">
    <property type="protein sequence ID" value="MFD2587098.1"/>
    <property type="molecule type" value="Genomic_DNA"/>
</dbReference>
<organism evidence="6 7">
    <name type="scientific">Croceitalea marina</name>
    <dbReference type="NCBI Taxonomy" id="1775166"/>
    <lineage>
        <taxon>Bacteria</taxon>
        <taxon>Pseudomonadati</taxon>
        <taxon>Bacteroidota</taxon>
        <taxon>Flavobacteriia</taxon>
        <taxon>Flavobacteriales</taxon>
        <taxon>Flavobacteriaceae</taxon>
        <taxon>Croceitalea</taxon>
    </lineage>
</organism>
<sequence>MQDPNVFYKEQLYNLKSLIKSDKKRLNLLSLLRLSVFIGSAFLIYFFSDSPRIAAVIAIIGIGIFIKLLKIYASRKTSYDLNKALKTLNKEELQIAKGDYLNREDGSAFLDANHFFSADIDLFGKGSFFQYTNRTGLKEGRRFLADLLDSNKIIGIEERQEAIKELAQIPKWRQKYTALARMLNSDTSNDTITSWLKNYQSFIPAHFKWLPAIFTVISFAFFIASFFNLIGFQPILIWLLLGLVVTGFFVKRVNKLSAITNRIKETIQQYALLLREIEDYDFKTILLNSEKEKIKSNQQKASQVFKDFSKHLDALDNRNNVFVAFLGNGFFLWDIYYSMKIEKWIVAHKDLVSQWFETVGFFDGFNSLAGFAYNHPEFTYPQLSNTTDMRIDAKSLGHPLIASNDRVCSDLQLKNKEFFIVTGANMAGKSTFLRTVSSYIVMANVGLPVCAEESVYRPIKLITSMRTSDSLTKNSSYFFAELTRLQFIIKNLEKGTYLVILDEILKGTNSVDKAAGSKKLIEKLVAMDVSGIIATHDLSLCEISTDLPEVKNYYFETEIRNDELYFDYTFKEGICKNMNASFLLKKMDIT</sequence>
<feature type="domain" description="DNA mismatch repair proteins mutS family" evidence="5">
    <location>
        <begin position="416"/>
        <end position="588"/>
    </location>
</feature>
<dbReference type="InterPro" id="IPR000432">
    <property type="entry name" value="DNA_mismatch_repair_MutS_C"/>
</dbReference>
<dbReference type="PANTHER" id="PTHR11361:SF99">
    <property type="entry name" value="DNA MISMATCH REPAIR PROTEIN"/>
    <property type="match status" value="1"/>
</dbReference>